<reference evidence="1 2" key="1">
    <citation type="submission" date="2019-12" db="EMBL/GenBank/DDBJ databases">
        <authorList>
            <person name="Xu J."/>
        </authorList>
    </citation>
    <scope>NUCLEOTIDE SEQUENCE [LARGE SCALE GENOMIC DNA]</scope>
    <source>
        <strain evidence="1 2">HX-5-24</strain>
    </source>
</reference>
<dbReference type="AlphaFoldDB" id="A0A7C9I798"/>
<sequence>MTRDEVNTLVSSAIDLLFEKDRELLHLGVCERAMQFRLAHYLAQSDSIIAPLTVDCEYNRHFEDEKRLTLRPRRRPNGQLGLYPVLPDVLIHERNSDANNILALEIKKPGEPLARDSAKLRQFVAELHYRHAAHVIIGLGGCGEVVREIRWVE</sequence>
<proteinExistence type="predicted"/>
<evidence type="ECO:0008006" key="3">
    <source>
        <dbReference type="Google" id="ProtNLM"/>
    </source>
</evidence>
<dbReference type="RefSeq" id="WP_156643097.1">
    <property type="nucleotide sequence ID" value="NZ_WOXT01000005.1"/>
</dbReference>
<evidence type="ECO:0000313" key="2">
    <source>
        <dbReference type="Proteomes" id="UP000479692"/>
    </source>
</evidence>
<gene>
    <name evidence="1" type="ORF">GN331_14980</name>
</gene>
<accession>A0A7C9I798</accession>
<name>A0A7C9I798_9GAMM</name>
<dbReference type="Proteomes" id="UP000479692">
    <property type="component" value="Unassembled WGS sequence"/>
</dbReference>
<comment type="caution">
    <text evidence="1">The sequence shown here is derived from an EMBL/GenBank/DDBJ whole genome shotgun (WGS) entry which is preliminary data.</text>
</comment>
<organism evidence="1 2">
    <name type="scientific">Noviluteimonas gilva</name>
    <dbReference type="NCBI Taxonomy" id="2682097"/>
    <lineage>
        <taxon>Bacteria</taxon>
        <taxon>Pseudomonadati</taxon>
        <taxon>Pseudomonadota</taxon>
        <taxon>Gammaproteobacteria</taxon>
        <taxon>Lysobacterales</taxon>
        <taxon>Lysobacteraceae</taxon>
        <taxon>Noviluteimonas</taxon>
    </lineage>
</organism>
<dbReference type="EMBL" id="WOXT01000005">
    <property type="protein sequence ID" value="MUV15509.1"/>
    <property type="molecule type" value="Genomic_DNA"/>
</dbReference>
<keyword evidence="2" id="KW-1185">Reference proteome</keyword>
<evidence type="ECO:0000313" key="1">
    <source>
        <dbReference type="EMBL" id="MUV15509.1"/>
    </source>
</evidence>
<protein>
    <recommendedName>
        <fullName evidence="3">VRR-NUC domain-containing protein</fullName>
    </recommendedName>
</protein>